<evidence type="ECO:0000256" key="15">
    <source>
        <dbReference type="ARBA" id="ARBA00023170"/>
    </source>
</evidence>
<dbReference type="InterPro" id="IPR011009">
    <property type="entry name" value="Kinase-like_dom_sf"/>
</dbReference>
<dbReference type="GO" id="GO:0005524">
    <property type="term" value="F:ATP binding"/>
    <property type="evidence" value="ECO:0007669"/>
    <property type="project" value="UniProtKB-KW"/>
</dbReference>
<evidence type="ECO:0000256" key="14">
    <source>
        <dbReference type="ARBA" id="ARBA00023136"/>
    </source>
</evidence>
<protein>
    <recommendedName>
        <fullName evidence="2">non-specific serine/threonine protein kinase</fullName>
        <ecNumber evidence="2">2.7.11.1</ecNumber>
    </recommendedName>
</protein>
<dbReference type="CDD" id="cd14066">
    <property type="entry name" value="STKc_IRAK"/>
    <property type="match status" value="1"/>
</dbReference>
<dbReference type="FunFam" id="2.60.120.430:FF:000004">
    <property type="entry name" value="Putative leucine-rich repeat receptor-like serine/threonine-protein kinase"/>
    <property type="match status" value="1"/>
</dbReference>
<sequence length="684" mass="76609">MFRCRLHLIPLPFLLFLTVTATAIEAAQRQLPGDEVQALKDIAAALKKTSWNFSINPCSEMPPWNVSDSEDAVHCNCTFSNYTICHVTSISLKMQSLPGTLPPDFVRLPYLQNLYLSSNMLTGSDNLHINCGGIEVTVNSTTYNEDTNQRGPSTLFRKSPYNWAYSSTGHFLDYRVNENRYIVNDENRQLPQLYMTARISPISLTYYGFCLTRGKYKVTLHFAEIIFTGNKSYSSLGRRYFDVYIQGKRVLQDFNMEDEAGGVGKPIIKSFDANVTDGTLEIRFHWAGRGTTAIPYKGVYGPLVSAISAVNIDTKGLELQTSSFTLQEMIAATNNFSDANKIGEGGFGPVYKGILSDGRAVAVKQLSHKSRQGNREFLNEIGMISVLQHPNLVKLYGCCVEGDQLLLVYEYLENNSLAQALFEKSVLNLNWQLRHMICVGIARGLAFIHEESSMKIVHRDIKASNVLLDKSLNPKISDFGLAKLSEDDTHISTRIAGTYGYMAPEYAMHGYLTDKADVYSFGIVALEIISGRSNTSHKQKGEPLYLVDWAHVLKEKGMQMDLIDPRLGSDFKKDEVMVMINVALLCTSISPAARPPMSSVVRMLERDEEVPAPIPRSTVINDAEKIEAMRRHFNGCMEEQEDKLSERNIESFASEAPPAASSISRSDLYPIIWNSDYWRSRSPS</sequence>
<evidence type="ECO:0000256" key="17">
    <source>
        <dbReference type="ARBA" id="ARBA00047899"/>
    </source>
</evidence>
<evidence type="ECO:0000256" key="12">
    <source>
        <dbReference type="ARBA" id="ARBA00022840"/>
    </source>
</evidence>
<dbReference type="GO" id="GO:0016020">
    <property type="term" value="C:membrane"/>
    <property type="evidence" value="ECO:0007669"/>
    <property type="project" value="UniProtKB-SubCell"/>
</dbReference>
<keyword evidence="14" id="KW-0472">Membrane</keyword>
<feature type="chain" id="PRO_5012578179" description="non-specific serine/threonine protein kinase" evidence="19">
    <location>
        <begin position="22"/>
        <end position="684"/>
    </location>
</feature>
<dbReference type="SMART" id="SM00220">
    <property type="entry name" value="S_TKc"/>
    <property type="match status" value="1"/>
</dbReference>
<dbReference type="PROSITE" id="PS50011">
    <property type="entry name" value="PROTEIN_KINASE_DOM"/>
    <property type="match status" value="1"/>
</dbReference>
<evidence type="ECO:0000256" key="16">
    <source>
        <dbReference type="ARBA" id="ARBA00023180"/>
    </source>
</evidence>
<keyword evidence="9" id="KW-0677">Repeat</keyword>
<evidence type="ECO:0000256" key="6">
    <source>
        <dbReference type="ARBA" id="ARBA00022679"/>
    </source>
</evidence>
<dbReference type="SUPFAM" id="SSF52058">
    <property type="entry name" value="L domain-like"/>
    <property type="match status" value="1"/>
</dbReference>
<keyword evidence="13" id="KW-1133">Transmembrane helix</keyword>
<dbReference type="PANTHER" id="PTHR48006:SF81">
    <property type="entry name" value="PROTEIN KINASE DOMAIN-CONTAINING PROTEIN"/>
    <property type="match status" value="1"/>
</dbReference>
<proteinExistence type="predicted"/>
<dbReference type="EMBL" id="MTKT01000790">
    <property type="protein sequence ID" value="OWM88572.1"/>
    <property type="molecule type" value="Genomic_DNA"/>
</dbReference>
<evidence type="ECO:0000256" key="10">
    <source>
        <dbReference type="ARBA" id="ARBA00022741"/>
    </source>
</evidence>
<keyword evidence="12" id="KW-0067">ATP-binding</keyword>
<name>A0A218XWC0_PUNGR</name>
<keyword evidence="8 19" id="KW-0732">Signal</keyword>
<dbReference type="Proteomes" id="UP000197138">
    <property type="component" value="Unassembled WGS sequence"/>
</dbReference>
<evidence type="ECO:0000256" key="1">
    <source>
        <dbReference type="ARBA" id="ARBA00004479"/>
    </source>
</evidence>
<keyword evidence="10" id="KW-0547">Nucleotide-binding</keyword>
<dbReference type="FunFam" id="1.10.510.10:FF:000044">
    <property type="entry name" value="Putative LRR receptor-like serine/threonine-protein kinase"/>
    <property type="match status" value="1"/>
</dbReference>
<evidence type="ECO:0000256" key="9">
    <source>
        <dbReference type="ARBA" id="ARBA00022737"/>
    </source>
</evidence>
<dbReference type="Gene3D" id="3.80.10.10">
    <property type="entry name" value="Ribonuclease Inhibitor"/>
    <property type="match status" value="1"/>
</dbReference>
<evidence type="ECO:0000256" key="2">
    <source>
        <dbReference type="ARBA" id="ARBA00012513"/>
    </source>
</evidence>
<evidence type="ECO:0000256" key="3">
    <source>
        <dbReference type="ARBA" id="ARBA00022527"/>
    </source>
</evidence>
<evidence type="ECO:0000256" key="8">
    <source>
        <dbReference type="ARBA" id="ARBA00022729"/>
    </source>
</evidence>
<evidence type="ECO:0000256" key="5">
    <source>
        <dbReference type="ARBA" id="ARBA00022614"/>
    </source>
</evidence>
<evidence type="ECO:0000259" key="20">
    <source>
        <dbReference type="PROSITE" id="PS50011"/>
    </source>
</evidence>
<dbReference type="FunFam" id="3.30.200.20:FF:000217">
    <property type="entry name" value="probable LRR receptor-like serine/threonine-protein kinase At1g53430"/>
    <property type="match status" value="1"/>
</dbReference>
<keyword evidence="7" id="KW-0812">Transmembrane</keyword>
<evidence type="ECO:0000256" key="13">
    <source>
        <dbReference type="ARBA" id="ARBA00022989"/>
    </source>
</evidence>
<evidence type="ECO:0000313" key="21">
    <source>
        <dbReference type="EMBL" id="OWM88572.1"/>
    </source>
</evidence>
<comment type="catalytic activity">
    <reaction evidence="17">
        <text>L-threonyl-[protein] + ATP = O-phospho-L-threonyl-[protein] + ADP + H(+)</text>
        <dbReference type="Rhea" id="RHEA:46608"/>
        <dbReference type="Rhea" id="RHEA-COMP:11060"/>
        <dbReference type="Rhea" id="RHEA-COMP:11605"/>
        <dbReference type="ChEBI" id="CHEBI:15378"/>
        <dbReference type="ChEBI" id="CHEBI:30013"/>
        <dbReference type="ChEBI" id="CHEBI:30616"/>
        <dbReference type="ChEBI" id="CHEBI:61977"/>
        <dbReference type="ChEBI" id="CHEBI:456216"/>
        <dbReference type="EC" id="2.7.11.1"/>
    </reaction>
</comment>
<dbReference type="InterPro" id="IPR051824">
    <property type="entry name" value="LRR_Rcpt-Like_S/T_Kinase"/>
</dbReference>
<reference evidence="22" key="1">
    <citation type="journal article" date="2017" name="Plant J.">
        <title>The pomegranate (Punica granatum L.) genome and the genomics of punicalagin biosynthesis.</title>
        <authorList>
            <person name="Qin G."/>
            <person name="Xu C."/>
            <person name="Ming R."/>
            <person name="Tang H."/>
            <person name="Guyot R."/>
            <person name="Kramer E.M."/>
            <person name="Hu Y."/>
            <person name="Yi X."/>
            <person name="Qi Y."/>
            <person name="Xu X."/>
            <person name="Gao Z."/>
            <person name="Pan H."/>
            <person name="Jian J."/>
            <person name="Tian Y."/>
            <person name="Yue Z."/>
            <person name="Xu Y."/>
        </authorList>
    </citation>
    <scope>NUCLEOTIDE SEQUENCE [LARGE SCALE GENOMIC DNA]</scope>
    <source>
        <strain evidence="22">cv. Dabenzi</strain>
    </source>
</reference>
<evidence type="ECO:0000256" key="7">
    <source>
        <dbReference type="ARBA" id="ARBA00022692"/>
    </source>
</evidence>
<organism evidence="21 22">
    <name type="scientific">Punica granatum</name>
    <name type="common">Pomegranate</name>
    <dbReference type="NCBI Taxonomy" id="22663"/>
    <lineage>
        <taxon>Eukaryota</taxon>
        <taxon>Viridiplantae</taxon>
        <taxon>Streptophyta</taxon>
        <taxon>Embryophyta</taxon>
        <taxon>Tracheophyta</taxon>
        <taxon>Spermatophyta</taxon>
        <taxon>Magnoliopsida</taxon>
        <taxon>eudicotyledons</taxon>
        <taxon>Gunneridae</taxon>
        <taxon>Pentapetalae</taxon>
        <taxon>rosids</taxon>
        <taxon>malvids</taxon>
        <taxon>Myrtales</taxon>
        <taxon>Lythraceae</taxon>
        <taxon>Punica</taxon>
    </lineage>
</organism>
<feature type="signal peptide" evidence="19">
    <location>
        <begin position="1"/>
        <end position="21"/>
    </location>
</feature>
<keyword evidence="5" id="KW-0433">Leucine-rich repeat</keyword>
<keyword evidence="6" id="KW-0808">Transferase</keyword>
<dbReference type="Gene3D" id="2.60.120.430">
    <property type="entry name" value="Galactose-binding lectin"/>
    <property type="match status" value="1"/>
</dbReference>
<keyword evidence="4" id="KW-0597">Phosphoprotein</keyword>
<evidence type="ECO:0000256" key="11">
    <source>
        <dbReference type="ARBA" id="ARBA00022777"/>
    </source>
</evidence>
<dbReference type="Gene3D" id="3.30.200.20">
    <property type="entry name" value="Phosphorylase Kinase, domain 1"/>
    <property type="match status" value="1"/>
</dbReference>
<dbReference type="InterPro" id="IPR008271">
    <property type="entry name" value="Ser/Thr_kinase_AS"/>
</dbReference>
<comment type="caution">
    <text evidence="21">The sequence shown here is derived from an EMBL/GenBank/DDBJ whole genome shotgun (WGS) entry which is preliminary data.</text>
</comment>
<evidence type="ECO:0000256" key="18">
    <source>
        <dbReference type="ARBA" id="ARBA00048679"/>
    </source>
</evidence>
<gene>
    <name evidence="21" type="ORF">CDL15_Pgr002339</name>
</gene>
<keyword evidence="3" id="KW-0723">Serine/threonine-protein kinase</keyword>
<evidence type="ECO:0000256" key="19">
    <source>
        <dbReference type="SAM" id="SignalP"/>
    </source>
</evidence>
<dbReference type="PANTHER" id="PTHR48006">
    <property type="entry name" value="LEUCINE-RICH REPEAT-CONTAINING PROTEIN DDB_G0281931-RELATED"/>
    <property type="match status" value="1"/>
</dbReference>
<evidence type="ECO:0000313" key="22">
    <source>
        <dbReference type="Proteomes" id="UP000197138"/>
    </source>
</evidence>
<keyword evidence="16" id="KW-0325">Glycoprotein</keyword>
<evidence type="ECO:0000256" key="4">
    <source>
        <dbReference type="ARBA" id="ARBA00022553"/>
    </source>
</evidence>
<dbReference type="InterPro" id="IPR032675">
    <property type="entry name" value="LRR_dom_sf"/>
</dbReference>
<dbReference type="SUPFAM" id="SSF56112">
    <property type="entry name" value="Protein kinase-like (PK-like)"/>
    <property type="match status" value="1"/>
</dbReference>
<dbReference type="Pfam" id="PF11721">
    <property type="entry name" value="Malectin"/>
    <property type="match status" value="1"/>
</dbReference>
<dbReference type="PROSITE" id="PS00108">
    <property type="entry name" value="PROTEIN_KINASE_ST"/>
    <property type="match status" value="1"/>
</dbReference>
<dbReference type="Gene3D" id="1.10.510.10">
    <property type="entry name" value="Transferase(Phosphotransferase) domain 1"/>
    <property type="match status" value="1"/>
</dbReference>
<feature type="domain" description="Protein kinase" evidence="20">
    <location>
        <begin position="336"/>
        <end position="610"/>
    </location>
</feature>
<dbReference type="GO" id="GO:0004674">
    <property type="term" value="F:protein serine/threonine kinase activity"/>
    <property type="evidence" value="ECO:0007669"/>
    <property type="project" value="UniProtKB-KW"/>
</dbReference>
<dbReference type="InterPro" id="IPR000719">
    <property type="entry name" value="Prot_kinase_dom"/>
</dbReference>
<dbReference type="AlphaFoldDB" id="A0A218XWC0"/>
<accession>A0A218XWC0</accession>
<comment type="catalytic activity">
    <reaction evidence="18">
        <text>L-seryl-[protein] + ATP = O-phospho-L-seryl-[protein] + ADP + H(+)</text>
        <dbReference type="Rhea" id="RHEA:17989"/>
        <dbReference type="Rhea" id="RHEA-COMP:9863"/>
        <dbReference type="Rhea" id="RHEA-COMP:11604"/>
        <dbReference type="ChEBI" id="CHEBI:15378"/>
        <dbReference type="ChEBI" id="CHEBI:29999"/>
        <dbReference type="ChEBI" id="CHEBI:30616"/>
        <dbReference type="ChEBI" id="CHEBI:83421"/>
        <dbReference type="ChEBI" id="CHEBI:456216"/>
        <dbReference type="EC" id="2.7.11.1"/>
    </reaction>
</comment>
<dbReference type="EC" id="2.7.11.1" evidence="2"/>
<keyword evidence="11" id="KW-0418">Kinase</keyword>
<comment type="subcellular location">
    <subcellularLocation>
        <location evidence="1">Membrane</location>
        <topology evidence="1">Single-pass type I membrane protein</topology>
    </subcellularLocation>
</comment>
<dbReference type="InterPro" id="IPR021720">
    <property type="entry name" value="Malectin_dom"/>
</dbReference>
<keyword evidence="15" id="KW-0675">Receptor</keyword>
<dbReference type="Pfam" id="PF00069">
    <property type="entry name" value="Pkinase"/>
    <property type="match status" value="1"/>
</dbReference>